<dbReference type="GO" id="GO:0036064">
    <property type="term" value="C:ciliary basal body"/>
    <property type="evidence" value="ECO:0007669"/>
    <property type="project" value="TreeGrafter"/>
</dbReference>
<organism evidence="8 9">
    <name type="scientific">Pinctada imbricata</name>
    <name type="common">Atlantic pearl-oyster</name>
    <name type="synonym">Pinctada martensii</name>
    <dbReference type="NCBI Taxonomy" id="66713"/>
    <lineage>
        <taxon>Eukaryota</taxon>
        <taxon>Metazoa</taxon>
        <taxon>Spiralia</taxon>
        <taxon>Lophotrochozoa</taxon>
        <taxon>Mollusca</taxon>
        <taxon>Bivalvia</taxon>
        <taxon>Autobranchia</taxon>
        <taxon>Pteriomorphia</taxon>
        <taxon>Pterioida</taxon>
        <taxon>Pterioidea</taxon>
        <taxon>Pteriidae</taxon>
        <taxon>Pinctada</taxon>
    </lineage>
</organism>
<name>A0AA89BTK8_PINIB</name>
<feature type="transmembrane region" description="Helical" evidence="7">
    <location>
        <begin position="70"/>
        <end position="95"/>
    </location>
</feature>
<dbReference type="GO" id="GO:0045724">
    <property type="term" value="P:positive regulation of cilium assembly"/>
    <property type="evidence" value="ECO:0007669"/>
    <property type="project" value="TreeGrafter"/>
</dbReference>
<comment type="caution">
    <text evidence="8">The sequence shown here is derived from an EMBL/GenBank/DDBJ whole genome shotgun (WGS) entry which is preliminary data.</text>
</comment>
<feature type="transmembrane region" description="Helical" evidence="7">
    <location>
        <begin position="367"/>
        <end position="395"/>
    </location>
</feature>
<dbReference type="EMBL" id="VSWD01000008">
    <property type="protein sequence ID" value="KAK3095325.1"/>
    <property type="molecule type" value="Genomic_DNA"/>
</dbReference>
<keyword evidence="3 7" id="KW-0812">Transmembrane</keyword>
<feature type="region of interest" description="Disordered" evidence="6">
    <location>
        <begin position="1"/>
        <end position="20"/>
    </location>
</feature>
<feature type="transmembrane region" description="Helical" evidence="7">
    <location>
        <begin position="293"/>
        <end position="313"/>
    </location>
</feature>
<evidence type="ECO:0000313" key="8">
    <source>
        <dbReference type="EMBL" id="KAK3095325.1"/>
    </source>
</evidence>
<evidence type="ECO:0000256" key="2">
    <source>
        <dbReference type="ARBA" id="ARBA00008803"/>
    </source>
</evidence>
<dbReference type="Proteomes" id="UP001186944">
    <property type="component" value="Unassembled WGS sequence"/>
</dbReference>
<evidence type="ECO:0000256" key="6">
    <source>
        <dbReference type="SAM" id="MobiDB-lite"/>
    </source>
</evidence>
<keyword evidence="5 7" id="KW-0472">Membrane</keyword>
<keyword evidence="9" id="KW-1185">Reference proteome</keyword>
<proteinExistence type="inferred from homology"/>
<accession>A0AA89BTK8</accession>
<comment type="subcellular location">
    <subcellularLocation>
        <location evidence="1">Membrane</location>
        <topology evidence="1">Multi-pass membrane protein</topology>
    </subcellularLocation>
</comment>
<dbReference type="GO" id="GO:0005789">
    <property type="term" value="C:endoplasmic reticulum membrane"/>
    <property type="evidence" value="ECO:0007669"/>
    <property type="project" value="TreeGrafter"/>
</dbReference>
<dbReference type="PANTHER" id="PTHR13317">
    <property type="entry name" value="TRANSMEMBRANE ANTERIOR POSTERIOR TRANSFORMATION PROTEIN 1 HOMOLOG"/>
    <property type="match status" value="1"/>
</dbReference>
<evidence type="ECO:0000313" key="9">
    <source>
        <dbReference type="Proteomes" id="UP001186944"/>
    </source>
</evidence>
<evidence type="ECO:0000256" key="3">
    <source>
        <dbReference type="ARBA" id="ARBA00022692"/>
    </source>
</evidence>
<reference evidence="8" key="1">
    <citation type="submission" date="2019-08" db="EMBL/GenBank/DDBJ databases">
        <title>The improved chromosome-level genome for the pearl oyster Pinctada fucata martensii using PacBio sequencing and Hi-C.</title>
        <authorList>
            <person name="Zheng Z."/>
        </authorList>
    </citation>
    <scope>NUCLEOTIDE SEQUENCE</scope>
    <source>
        <strain evidence="8">ZZ-2019</strain>
        <tissue evidence="8">Adductor muscle</tissue>
    </source>
</reference>
<sequence length="396" mass="45974">MSFSSNHAENPEDAGSRVEKERHPKRITVFSYVTSELTRGYFLERDKAKFSERRERVYTFMKTPREFEKFVVFGFLQCMDAFLFLFTFLPLRIVLASLKILTHPCGLIYPRCLEPAHVCDLLKGVILVVSLIIVNYIDTSMMYHLVRGQAVIKLYVFYNMLEIADRMFSSFGQDVLDALFWTATEPKGRKREHIGVIPHLVMAIVYVVIHALLILFQATVLNVAFNSHNKALLTIMMSNNFVEIKGSLFKKIDKNFLYHIACSDVKERFHYLVLLSIVFIRNMNEFSWNLDHVWVIIPDAVLVFLAEILVDWVKHAFILKFNEIPADVFHSFSVRLAQDVVSNRQSRAFIDYSDLIARRMSFTPIPLAVLILRICTKSFRVSGYTGVLIIVMLYLW</sequence>
<dbReference type="Pfam" id="PF05346">
    <property type="entry name" value="DUF747"/>
    <property type="match status" value="1"/>
</dbReference>
<gene>
    <name evidence="8" type="ORF">FSP39_013228</name>
</gene>
<dbReference type="PANTHER" id="PTHR13317:SF4">
    <property type="entry name" value="TRANSMEMBRANE ANTERIOR POSTERIOR TRANSFORMATION PROTEIN 1 HOMOLOG"/>
    <property type="match status" value="1"/>
</dbReference>
<keyword evidence="4 7" id="KW-1133">Transmembrane helix</keyword>
<evidence type="ECO:0000256" key="1">
    <source>
        <dbReference type="ARBA" id="ARBA00004141"/>
    </source>
</evidence>
<dbReference type="AlphaFoldDB" id="A0AA89BTK8"/>
<feature type="transmembrane region" description="Helical" evidence="7">
    <location>
        <begin position="115"/>
        <end position="137"/>
    </location>
</feature>
<evidence type="ECO:0000256" key="5">
    <source>
        <dbReference type="ARBA" id="ARBA00023136"/>
    </source>
</evidence>
<dbReference type="InterPro" id="IPR008010">
    <property type="entry name" value="Tatp1"/>
</dbReference>
<comment type="similarity">
    <text evidence="2">Belongs to the TAPT1 family.</text>
</comment>
<evidence type="ECO:0000256" key="4">
    <source>
        <dbReference type="ARBA" id="ARBA00022989"/>
    </source>
</evidence>
<protein>
    <submittedName>
        <fullName evidence="8">Uncharacterized protein</fullName>
    </submittedName>
</protein>
<feature type="transmembrane region" description="Helical" evidence="7">
    <location>
        <begin position="196"/>
        <end position="216"/>
    </location>
</feature>
<evidence type="ECO:0000256" key="7">
    <source>
        <dbReference type="SAM" id="Phobius"/>
    </source>
</evidence>